<dbReference type="Gene3D" id="3.10.20.370">
    <property type="match status" value="1"/>
</dbReference>
<evidence type="ECO:0000313" key="14">
    <source>
        <dbReference type="Proteomes" id="UP001235939"/>
    </source>
</evidence>
<evidence type="ECO:0000256" key="7">
    <source>
        <dbReference type="ARBA" id="ARBA00022908"/>
    </source>
</evidence>
<dbReference type="Pfam" id="PF00078">
    <property type="entry name" value="RVT_1"/>
    <property type="match status" value="1"/>
</dbReference>
<dbReference type="CDD" id="cd01647">
    <property type="entry name" value="RT_LTR"/>
    <property type="match status" value="1"/>
</dbReference>
<dbReference type="InterPro" id="IPR043128">
    <property type="entry name" value="Rev_trsase/Diguanyl_cyclase"/>
</dbReference>
<feature type="coiled-coil region" evidence="9">
    <location>
        <begin position="181"/>
        <end position="208"/>
    </location>
</feature>
<dbReference type="InterPro" id="IPR050951">
    <property type="entry name" value="Retrovirus_Pol_polyprotein"/>
</dbReference>
<dbReference type="PANTHER" id="PTHR37984:SF5">
    <property type="entry name" value="PROTEIN NYNRIN-LIKE"/>
    <property type="match status" value="1"/>
</dbReference>
<evidence type="ECO:0000256" key="4">
    <source>
        <dbReference type="ARBA" id="ARBA00022759"/>
    </source>
</evidence>
<dbReference type="Proteomes" id="UP001235939">
    <property type="component" value="Chromosome 03"/>
</dbReference>
<dbReference type="Pfam" id="PF17919">
    <property type="entry name" value="RT_RNaseH_2"/>
    <property type="match status" value="1"/>
</dbReference>
<keyword evidence="9" id="KW-0175">Coiled coil</keyword>
<name>A0ABY6K9R1_9ARAC</name>
<dbReference type="Pfam" id="PF23055">
    <property type="entry name" value="DUF7041"/>
    <property type="match status" value="1"/>
</dbReference>
<protein>
    <recommendedName>
        <fullName evidence="15">Reverse transcriptase</fullName>
    </recommendedName>
</protein>
<feature type="domain" description="DUF7041" evidence="12">
    <location>
        <begin position="25"/>
        <end position="102"/>
    </location>
</feature>
<keyword evidence="1" id="KW-0808">Transferase</keyword>
<feature type="domain" description="Reverse transcriptase" evidence="10">
    <location>
        <begin position="319"/>
        <end position="401"/>
    </location>
</feature>
<evidence type="ECO:0000313" key="13">
    <source>
        <dbReference type="EMBL" id="UYV65493.1"/>
    </source>
</evidence>
<dbReference type="SUPFAM" id="SSF50630">
    <property type="entry name" value="Acid proteases"/>
    <property type="match status" value="1"/>
</dbReference>
<reference evidence="13 14" key="1">
    <citation type="submission" date="2022-01" db="EMBL/GenBank/DDBJ databases">
        <title>A chromosomal length assembly of Cordylochernes scorpioides.</title>
        <authorList>
            <person name="Zeh D."/>
            <person name="Zeh J."/>
        </authorList>
    </citation>
    <scope>NUCLEOTIDE SEQUENCE [LARGE SCALE GENOMIC DNA]</scope>
    <source>
        <strain evidence="13">IN4F17</strain>
        <tissue evidence="13">Whole Body</tissue>
    </source>
</reference>
<dbReference type="InterPro" id="IPR021109">
    <property type="entry name" value="Peptidase_aspartic_dom_sf"/>
</dbReference>
<keyword evidence="7" id="KW-0229">DNA integration</keyword>
<dbReference type="Gene3D" id="3.30.70.270">
    <property type="match status" value="2"/>
</dbReference>
<sequence length="651" mass="74788">MEDKKEHARMEAESTQDINKVSIKIPPFWTDKPEIWFYQVEAQFNINAITSEETKFNYLIAQLEPKYIENDWDIMTLDSKFKYTESKTRLLNIFKDSESVRIISGIELGNMKPSKLLQKLISLATSDISSNLIKTLWLEKLPDSMRNILLVSDEDVTKLASMADKIMDMTFSPDVCGASSLQTSHNVMENLLEKISSLEKQTAVEQAAVSTPDNLIDCRKYRLFIKDKISGSQFLIDSGADVSIFPIAHPRCQKSDYKLYAANGSESETYGIKYLTLDLGLRREFQWPFVIAKVNKGIIGADFLNKFNLLIDINRKRQLNARTVIDRYPIARIEDFHHILKDTKIFSKIDLLKAYFQIPIEEKDKCKTAIITPFGFYEYNVMNFGLKNALSTFQRFIHEVLWGLEFINKYRLRINVSKSVFGVPELEFLGYLITGDGSKPLPNKVQALLKNAAQTQAILHEYLEGAKKKDRSKIQWTDEARKQFEKCKQDLLNATLLSFPNSMPHLSLSTDASDSAVGGVIQQKENGIWKPVAFFSKNLNNAQKNYSTYDRELLGIYLSIKNFKYLLEGREFVIFTDHRPLIFAFLQKPEKAAPRQIRQLQFISQFSTDIRHVKGQNNIVADALSRIGELSLINYDKIAEAQKHDEELDHL</sequence>
<keyword evidence="4" id="KW-0378">Hydrolase</keyword>
<gene>
    <name evidence="13" type="ORF">LAZ67_3004513</name>
</gene>
<evidence type="ECO:0000256" key="6">
    <source>
        <dbReference type="ARBA" id="ARBA00022884"/>
    </source>
</evidence>
<proteinExistence type="predicted"/>
<evidence type="ECO:0000259" key="10">
    <source>
        <dbReference type="Pfam" id="PF00078"/>
    </source>
</evidence>
<keyword evidence="2" id="KW-0548">Nucleotidyltransferase</keyword>
<keyword evidence="6" id="KW-0694">RNA-binding</keyword>
<evidence type="ECO:0000256" key="2">
    <source>
        <dbReference type="ARBA" id="ARBA00022695"/>
    </source>
</evidence>
<dbReference type="InterPro" id="IPR041577">
    <property type="entry name" value="RT_RNaseH_2"/>
</dbReference>
<dbReference type="InterPro" id="IPR001969">
    <property type="entry name" value="Aspartic_peptidase_AS"/>
</dbReference>
<accession>A0ABY6K9R1</accession>
<dbReference type="Gene3D" id="3.10.10.10">
    <property type="entry name" value="HIV Type 1 Reverse Transcriptase, subunit A, domain 1"/>
    <property type="match status" value="1"/>
</dbReference>
<evidence type="ECO:0000259" key="12">
    <source>
        <dbReference type="Pfam" id="PF23055"/>
    </source>
</evidence>
<feature type="domain" description="Reverse transcriptase/retrotransposon-derived protein RNase H-like" evidence="11">
    <location>
        <begin position="476"/>
        <end position="574"/>
    </location>
</feature>
<dbReference type="InterPro" id="IPR055469">
    <property type="entry name" value="DUF7041"/>
</dbReference>
<keyword evidence="4" id="KW-0255">Endonuclease</keyword>
<evidence type="ECO:0000256" key="3">
    <source>
        <dbReference type="ARBA" id="ARBA00022722"/>
    </source>
</evidence>
<dbReference type="InterPro" id="IPR000477">
    <property type="entry name" value="RT_dom"/>
</dbReference>
<keyword evidence="8" id="KW-0511">Multifunctional enzyme</keyword>
<dbReference type="PROSITE" id="PS00141">
    <property type="entry name" value="ASP_PROTEASE"/>
    <property type="match status" value="1"/>
</dbReference>
<keyword evidence="14" id="KW-1185">Reference proteome</keyword>
<dbReference type="SUPFAM" id="SSF56672">
    <property type="entry name" value="DNA/RNA polymerases"/>
    <property type="match status" value="1"/>
</dbReference>
<keyword evidence="3" id="KW-0540">Nuclease</keyword>
<dbReference type="PANTHER" id="PTHR37984">
    <property type="entry name" value="PROTEIN CBG26694"/>
    <property type="match status" value="1"/>
</dbReference>
<evidence type="ECO:0000259" key="11">
    <source>
        <dbReference type="Pfam" id="PF17919"/>
    </source>
</evidence>
<keyword evidence="5" id="KW-0460">Magnesium</keyword>
<dbReference type="EMBL" id="CP092865">
    <property type="protein sequence ID" value="UYV65493.1"/>
    <property type="molecule type" value="Genomic_DNA"/>
</dbReference>
<organism evidence="13 14">
    <name type="scientific">Cordylochernes scorpioides</name>
    <dbReference type="NCBI Taxonomy" id="51811"/>
    <lineage>
        <taxon>Eukaryota</taxon>
        <taxon>Metazoa</taxon>
        <taxon>Ecdysozoa</taxon>
        <taxon>Arthropoda</taxon>
        <taxon>Chelicerata</taxon>
        <taxon>Arachnida</taxon>
        <taxon>Pseudoscorpiones</taxon>
        <taxon>Cheliferoidea</taxon>
        <taxon>Chernetidae</taxon>
        <taxon>Cordylochernes</taxon>
    </lineage>
</organism>
<evidence type="ECO:0000256" key="5">
    <source>
        <dbReference type="ARBA" id="ARBA00022842"/>
    </source>
</evidence>
<evidence type="ECO:0008006" key="15">
    <source>
        <dbReference type="Google" id="ProtNLM"/>
    </source>
</evidence>
<dbReference type="CDD" id="cd09274">
    <property type="entry name" value="RNase_HI_RT_Ty3"/>
    <property type="match status" value="1"/>
</dbReference>
<evidence type="ECO:0000256" key="1">
    <source>
        <dbReference type="ARBA" id="ARBA00022679"/>
    </source>
</evidence>
<evidence type="ECO:0000256" key="9">
    <source>
        <dbReference type="SAM" id="Coils"/>
    </source>
</evidence>
<evidence type="ECO:0000256" key="8">
    <source>
        <dbReference type="ARBA" id="ARBA00023268"/>
    </source>
</evidence>
<dbReference type="InterPro" id="IPR043502">
    <property type="entry name" value="DNA/RNA_pol_sf"/>
</dbReference>